<dbReference type="PROSITE" id="PS00622">
    <property type="entry name" value="HTH_LUXR_1"/>
    <property type="match status" value="1"/>
</dbReference>
<name>A0ABP7WK89_9ACTN</name>
<dbReference type="SMART" id="SM00421">
    <property type="entry name" value="HTH_LUXR"/>
    <property type="match status" value="1"/>
</dbReference>
<reference evidence="6" key="1">
    <citation type="journal article" date="2019" name="Int. J. Syst. Evol. Microbiol.">
        <title>The Global Catalogue of Microorganisms (GCM) 10K type strain sequencing project: providing services to taxonomists for standard genome sequencing and annotation.</title>
        <authorList>
            <consortium name="The Broad Institute Genomics Platform"/>
            <consortium name="The Broad Institute Genome Sequencing Center for Infectious Disease"/>
            <person name="Wu L."/>
            <person name="Ma J."/>
        </authorList>
    </citation>
    <scope>NUCLEOTIDE SEQUENCE [LARGE SCALE GENOMIC DNA]</scope>
    <source>
        <strain evidence="6">JCM 16925</strain>
    </source>
</reference>
<gene>
    <name evidence="5" type="ORF">GCM10022233_87650</name>
</gene>
<keyword evidence="3" id="KW-0804">Transcription</keyword>
<evidence type="ECO:0000313" key="5">
    <source>
        <dbReference type="EMBL" id="GAA4090789.1"/>
    </source>
</evidence>
<evidence type="ECO:0000259" key="4">
    <source>
        <dbReference type="PROSITE" id="PS50043"/>
    </source>
</evidence>
<dbReference type="PROSITE" id="PS50043">
    <property type="entry name" value="HTH_LUXR_2"/>
    <property type="match status" value="1"/>
</dbReference>
<keyword evidence="2" id="KW-0238">DNA-binding</keyword>
<keyword evidence="6" id="KW-1185">Reference proteome</keyword>
<dbReference type="EMBL" id="BAAAZY010000042">
    <property type="protein sequence ID" value="GAA4090789.1"/>
    <property type="molecule type" value="Genomic_DNA"/>
</dbReference>
<comment type="caution">
    <text evidence="5">The sequence shown here is derived from an EMBL/GenBank/DDBJ whole genome shotgun (WGS) entry which is preliminary data.</text>
</comment>
<protein>
    <recommendedName>
        <fullName evidence="4">HTH luxR-type domain-containing protein</fullName>
    </recommendedName>
</protein>
<dbReference type="InterPro" id="IPR036388">
    <property type="entry name" value="WH-like_DNA-bd_sf"/>
</dbReference>
<keyword evidence="1" id="KW-0805">Transcription regulation</keyword>
<dbReference type="Pfam" id="PF00196">
    <property type="entry name" value="GerE"/>
    <property type="match status" value="1"/>
</dbReference>
<feature type="domain" description="HTH luxR-type" evidence="4">
    <location>
        <begin position="1"/>
        <end position="47"/>
    </location>
</feature>
<evidence type="ECO:0000256" key="1">
    <source>
        <dbReference type="ARBA" id="ARBA00023015"/>
    </source>
</evidence>
<dbReference type="PRINTS" id="PR00038">
    <property type="entry name" value="HTHLUXR"/>
</dbReference>
<evidence type="ECO:0000256" key="3">
    <source>
        <dbReference type="ARBA" id="ARBA00023163"/>
    </source>
</evidence>
<dbReference type="InterPro" id="IPR000792">
    <property type="entry name" value="Tscrpt_reg_LuxR_C"/>
</dbReference>
<evidence type="ECO:0000256" key="2">
    <source>
        <dbReference type="ARBA" id="ARBA00023125"/>
    </source>
</evidence>
<dbReference type="PANTHER" id="PTHR44688">
    <property type="entry name" value="DNA-BINDING TRANSCRIPTIONAL ACTIVATOR DEVR_DOSR"/>
    <property type="match status" value="1"/>
</dbReference>
<dbReference type="PANTHER" id="PTHR44688:SF16">
    <property type="entry name" value="DNA-BINDING TRANSCRIPTIONAL ACTIVATOR DEVR_DOSR"/>
    <property type="match status" value="1"/>
</dbReference>
<dbReference type="Proteomes" id="UP001499984">
    <property type="component" value="Unassembled WGS sequence"/>
</dbReference>
<evidence type="ECO:0000313" key="6">
    <source>
        <dbReference type="Proteomes" id="UP001499984"/>
    </source>
</evidence>
<sequence length="47" mass="5294">MTLVARGRTNNEIAEQLTLSLSTLKSHLSRIQDKLATRNRVEIASWA</sequence>
<accession>A0ABP7WK89</accession>
<dbReference type="Gene3D" id="1.10.10.10">
    <property type="entry name" value="Winged helix-like DNA-binding domain superfamily/Winged helix DNA-binding domain"/>
    <property type="match status" value="1"/>
</dbReference>
<dbReference type="SUPFAM" id="SSF46894">
    <property type="entry name" value="C-terminal effector domain of the bipartite response regulators"/>
    <property type="match status" value="1"/>
</dbReference>
<organism evidence="5 6">
    <name type="scientific">Streptomyces shaanxiensis</name>
    <dbReference type="NCBI Taxonomy" id="653357"/>
    <lineage>
        <taxon>Bacteria</taxon>
        <taxon>Bacillati</taxon>
        <taxon>Actinomycetota</taxon>
        <taxon>Actinomycetes</taxon>
        <taxon>Kitasatosporales</taxon>
        <taxon>Streptomycetaceae</taxon>
        <taxon>Streptomyces</taxon>
    </lineage>
</organism>
<proteinExistence type="predicted"/>
<dbReference type="InterPro" id="IPR016032">
    <property type="entry name" value="Sig_transdc_resp-reg_C-effctor"/>
</dbReference>